<dbReference type="EMBL" id="JAJVCN010000003">
    <property type="protein sequence ID" value="MCE7007963.1"/>
    <property type="molecule type" value="Genomic_DNA"/>
</dbReference>
<sequence length="123" mass="13277">MPERTSMLRRIAVAIAIVLTAGTLFGGTVSAQPIRTIPGVGGDMTCDLATNYRIRTADGYALQISQTAPTGRVIQHWVWGGTEVEGLQDRGQRPEFPVHVLEPAQQELPQHVGGRDGRLGPVH</sequence>
<feature type="compositionally biased region" description="Basic and acidic residues" evidence="1">
    <location>
        <begin position="113"/>
        <end position="123"/>
    </location>
</feature>
<accession>A0ABS8ZLE7</accession>
<comment type="caution">
    <text evidence="2">The sequence shown here is derived from an EMBL/GenBank/DDBJ whole genome shotgun (WGS) entry which is preliminary data.</text>
</comment>
<evidence type="ECO:0000313" key="2">
    <source>
        <dbReference type="EMBL" id="MCE7007963.1"/>
    </source>
</evidence>
<evidence type="ECO:0000256" key="1">
    <source>
        <dbReference type="SAM" id="MobiDB-lite"/>
    </source>
</evidence>
<reference evidence="2 3" key="1">
    <citation type="submission" date="2021-12" db="EMBL/GenBank/DDBJ databases">
        <title>Genome sequence of Kibdelosporangium philippinense ATCC 49844.</title>
        <authorList>
            <person name="Fedorov E.A."/>
            <person name="Omeragic M."/>
            <person name="Shalygina K.F."/>
            <person name="Maclea K.S."/>
        </authorList>
    </citation>
    <scope>NUCLEOTIDE SEQUENCE [LARGE SCALE GENOMIC DNA]</scope>
    <source>
        <strain evidence="2 3">ATCC 49844</strain>
    </source>
</reference>
<dbReference type="Proteomes" id="UP001521150">
    <property type="component" value="Unassembled WGS sequence"/>
</dbReference>
<gene>
    <name evidence="2" type="ORF">LWC34_34850</name>
</gene>
<organism evidence="2 3">
    <name type="scientific">Kibdelosporangium philippinense</name>
    <dbReference type="NCBI Taxonomy" id="211113"/>
    <lineage>
        <taxon>Bacteria</taxon>
        <taxon>Bacillati</taxon>
        <taxon>Actinomycetota</taxon>
        <taxon>Actinomycetes</taxon>
        <taxon>Pseudonocardiales</taxon>
        <taxon>Pseudonocardiaceae</taxon>
        <taxon>Kibdelosporangium</taxon>
    </lineage>
</organism>
<evidence type="ECO:0000313" key="3">
    <source>
        <dbReference type="Proteomes" id="UP001521150"/>
    </source>
</evidence>
<name>A0ABS8ZLE7_9PSEU</name>
<protein>
    <submittedName>
        <fullName evidence="2">Uncharacterized protein</fullName>
    </submittedName>
</protein>
<proteinExistence type="predicted"/>
<feature type="region of interest" description="Disordered" evidence="1">
    <location>
        <begin position="102"/>
        <end position="123"/>
    </location>
</feature>
<dbReference type="RefSeq" id="WP_233731038.1">
    <property type="nucleotide sequence ID" value="NZ_JAJVCN010000003.1"/>
</dbReference>
<keyword evidence="3" id="KW-1185">Reference proteome</keyword>